<gene>
    <name evidence="2" type="ORF">WOLCODRAFT_77377</name>
</gene>
<dbReference type="EMBL" id="KB468168">
    <property type="protein sequence ID" value="PCH44867.1"/>
    <property type="molecule type" value="Genomic_DNA"/>
</dbReference>
<dbReference type="InterPro" id="IPR011989">
    <property type="entry name" value="ARM-like"/>
</dbReference>
<dbReference type="InterPro" id="IPR016024">
    <property type="entry name" value="ARM-type_fold"/>
</dbReference>
<proteinExistence type="predicted"/>
<dbReference type="SUPFAM" id="SSF48371">
    <property type="entry name" value="ARM repeat"/>
    <property type="match status" value="1"/>
</dbReference>
<organism evidence="2 3">
    <name type="scientific">Wolfiporia cocos (strain MD-104)</name>
    <name type="common">Brown rot fungus</name>
    <dbReference type="NCBI Taxonomy" id="742152"/>
    <lineage>
        <taxon>Eukaryota</taxon>
        <taxon>Fungi</taxon>
        <taxon>Dikarya</taxon>
        <taxon>Basidiomycota</taxon>
        <taxon>Agaricomycotina</taxon>
        <taxon>Agaricomycetes</taxon>
        <taxon>Polyporales</taxon>
        <taxon>Phaeolaceae</taxon>
        <taxon>Wolfiporia</taxon>
    </lineage>
</organism>
<dbReference type="Gene3D" id="1.25.10.10">
    <property type="entry name" value="Leucine-rich Repeat Variant"/>
    <property type="match status" value="1"/>
</dbReference>
<dbReference type="STRING" id="742152.A0A2H3K8U0"/>
<dbReference type="OMA" id="GLPFTMW"/>
<evidence type="ECO:0000313" key="3">
    <source>
        <dbReference type="Proteomes" id="UP000218811"/>
    </source>
</evidence>
<protein>
    <recommendedName>
        <fullName evidence="4">ARM repeat-containing protein</fullName>
    </recommendedName>
</protein>
<keyword evidence="3" id="KW-1185">Reference proteome</keyword>
<feature type="compositionally biased region" description="Polar residues" evidence="1">
    <location>
        <begin position="1"/>
        <end position="14"/>
    </location>
</feature>
<reference evidence="2 3" key="1">
    <citation type="journal article" date="2012" name="Science">
        <title>The Paleozoic origin of enzymatic lignin decomposition reconstructed from 31 fungal genomes.</title>
        <authorList>
            <person name="Floudas D."/>
            <person name="Binder M."/>
            <person name="Riley R."/>
            <person name="Barry K."/>
            <person name="Blanchette R.A."/>
            <person name="Henrissat B."/>
            <person name="Martinez A.T."/>
            <person name="Otillar R."/>
            <person name="Spatafora J.W."/>
            <person name="Yadav J.S."/>
            <person name="Aerts A."/>
            <person name="Benoit I."/>
            <person name="Boyd A."/>
            <person name="Carlson A."/>
            <person name="Copeland A."/>
            <person name="Coutinho P.M."/>
            <person name="de Vries R.P."/>
            <person name="Ferreira P."/>
            <person name="Findley K."/>
            <person name="Foster B."/>
            <person name="Gaskell J."/>
            <person name="Glotzer D."/>
            <person name="Gorecki P."/>
            <person name="Heitman J."/>
            <person name="Hesse C."/>
            <person name="Hori C."/>
            <person name="Igarashi K."/>
            <person name="Jurgens J.A."/>
            <person name="Kallen N."/>
            <person name="Kersten P."/>
            <person name="Kohler A."/>
            <person name="Kuees U."/>
            <person name="Kumar T.K.A."/>
            <person name="Kuo A."/>
            <person name="LaButti K."/>
            <person name="Larrondo L.F."/>
            <person name="Lindquist E."/>
            <person name="Ling A."/>
            <person name="Lombard V."/>
            <person name="Lucas S."/>
            <person name="Lundell T."/>
            <person name="Martin R."/>
            <person name="McLaughlin D.J."/>
            <person name="Morgenstern I."/>
            <person name="Morin E."/>
            <person name="Murat C."/>
            <person name="Nagy L.G."/>
            <person name="Nolan M."/>
            <person name="Ohm R.A."/>
            <person name="Patyshakuliyeva A."/>
            <person name="Rokas A."/>
            <person name="Ruiz-Duenas F.J."/>
            <person name="Sabat G."/>
            <person name="Salamov A."/>
            <person name="Samejima M."/>
            <person name="Schmutz J."/>
            <person name="Slot J.C."/>
            <person name="St John F."/>
            <person name="Stenlid J."/>
            <person name="Sun H."/>
            <person name="Sun S."/>
            <person name="Syed K."/>
            <person name="Tsang A."/>
            <person name="Wiebenga A."/>
            <person name="Young D."/>
            <person name="Pisabarro A."/>
            <person name="Eastwood D.C."/>
            <person name="Martin F."/>
            <person name="Cullen D."/>
            <person name="Grigoriev I.V."/>
            <person name="Hibbett D.S."/>
        </authorList>
    </citation>
    <scope>NUCLEOTIDE SEQUENCE [LARGE SCALE GENOMIC DNA]</scope>
    <source>
        <strain evidence="2 3">MD-104</strain>
    </source>
</reference>
<evidence type="ECO:0008006" key="4">
    <source>
        <dbReference type="Google" id="ProtNLM"/>
    </source>
</evidence>
<evidence type="ECO:0000313" key="2">
    <source>
        <dbReference type="EMBL" id="PCH44867.1"/>
    </source>
</evidence>
<feature type="region of interest" description="Disordered" evidence="1">
    <location>
        <begin position="1"/>
        <end position="24"/>
    </location>
</feature>
<dbReference type="OrthoDB" id="341421at2759"/>
<name>A0A2H3K8U0_WOLCO</name>
<accession>A0A2H3K8U0</accession>
<sequence>RRANIFSATQQRMPSNRRAPRRGTSDAFRLPRAIVDDIGNADSWNATVELLCNYFELPDISQRSGLKKVHLRFDEIFKKLDAAYTQNKENERIIGGIVGIWAKMSADALLRNKLFKAGLLAKMTPLLDIPATRHVGLQALATVTHHGGAEARKEIARLTPKLLRLMEECSDDDKVMELATVVMSHSISAVVGQDEPPDRKLLTVLDMRNTLKVTTDNLRKPSASALMVSHALGLLASATQHCYKECKAMPQLINLLVACLRSSDLTIRCNAMGGLIRLNAIEAEPDRQVWDPRKIFAVGQRKFPDPVVDTLMDYGMMRCDTMQTVRSAGDFQKAMMQCAQDHDLYKLGHKLAELILRTEFSIAEGCFQAINERTGRMESQDVGLPFVMWIDSLPHAARALRTKGSPADLDAADILDVKYFIIKQRYPDVIRVGQEALNRNPQLGYAYYAIALGGDSEQGLRSVKKGLKCKQVTPFVRYHMLWRAVEHAGNLGFTRLQEARVGDKDYTEGLAFLMSSYEDSKRFISEAPPDSRNMQTVANWYIVCSLAIRGPELSTDLKELNRTMHRNDLKIIIQDAFEKIKFTDQYNEFLDNRVFKTQMRLTRQIIVDAYPKAVKSWADVITRFDTMDLTSHHPLPSAAKVEDDLAAWLEHLTVDDGSEQRPQRCSHPTVNPNTVSLYRCSHCGNPSAALRKCGGCGKTR</sequence>
<dbReference type="AlphaFoldDB" id="A0A2H3K8U0"/>
<evidence type="ECO:0000256" key="1">
    <source>
        <dbReference type="SAM" id="MobiDB-lite"/>
    </source>
</evidence>
<dbReference type="Proteomes" id="UP000218811">
    <property type="component" value="Unassembled WGS sequence"/>
</dbReference>
<feature type="non-terminal residue" evidence="2">
    <location>
        <position position="1"/>
    </location>
</feature>